<dbReference type="GO" id="GO:0032049">
    <property type="term" value="P:cardiolipin biosynthetic process"/>
    <property type="evidence" value="ECO:0007669"/>
    <property type="project" value="TreeGrafter"/>
</dbReference>
<keyword evidence="9" id="KW-1208">Phospholipid metabolism</keyword>
<keyword evidence="3 10" id="KW-0808">Transferase</keyword>
<dbReference type="InterPro" id="IPR043130">
    <property type="entry name" value="CDP-OH_PTrfase_TM_dom"/>
</dbReference>
<comment type="subcellular location">
    <subcellularLocation>
        <location evidence="1">Membrane</location>
        <topology evidence="1">Multi-pass membrane protein</topology>
    </subcellularLocation>
</comment>
<reference evidence="12 13" key="1">
    <citation type="submission" date="2006-10" db="EMBL/GenBank/DDBJ databases">
        <title>The Genome Sequence of Batrachochytrium dendrobatidis JEL423.</title>
        <authorList>
            <consortium name="The Broad Institute Genome Sequencing Platform"/>
            <person name="Birren B."/>
            <person name="Lander E."/>
            <person name="Galagan J."/>
            <person name="Cuomo C."/>
            <person name="Devon K."/>
            <person name="Jaffe D."/>
            <person name="Butler J."/>
            <person name="Alvarez P."/>
            <person name="Gnerre S."/>
            <person name="Grabherr M."/>
            <person name="Kleber M."/>
            <person name="Mauceli E."/>
            <person name="Brockman W."/>
            <person name="Young S."/>
            <person name="LaButti K."/>
            <person name="Sykes S."/>
            <person name="DeCaprio D."/>
            <person name="Crawford M."/>
            <person name="Koehrsen M."/>
            <person name="Engels R."/>
            <person name="Montgomery P."/>
            <person name="Pearson M."/>
            <person name="Howarth C."/>
            <person name="Larson L."/>
            <person name="White J."/>
            <person name="O'Leary S."/>
            <person name="Kodira C."/>
            <person name="Zeng Q."/>
            <person name="Yandava C."/>
            <person name="Alvarado L."/>
            <person name="Longcore J."/>
            <person name="James T."/>
        </authorList>
    </citation>
    <scope>NUCLEOTIDE SEQUENCE [LARGE SCALE GENOMIC DNA]</scope>
    <source>
        <strain evidence="12 13">JEL423</strain>
    </source>
</reference>
<dbReference type="STRING" id="403673.A0A177WGR8"/>
<organism evidence="12 13">
    <name type="scientific">Batrachochytrium dendrobatidis (strain JEL423)</name>
    <dbReference type="NCBI Taxonomy" id="403673"/>
    <lineage>
        <taxon>Eukaryota</taxon>
        <taxon>Fungi</taxon>
        <taxon>Fungi incertae sedis</taxon>
        <taxon>Chytridiomycota</taxon>
        <taxon>Chytridiomycota incertae sedis</taxon>
        <taxon>Chytridiomycetes</taxon>
        <taxon>Rhizophydiales</taxon>
        <taxon>Rhizophydiales incertae sedis</taxon>
        <taxon>Batrachochytrium</taxon>
    </lineage>
</organism>
<dbReference type="InterPro" id="IPR050324">
    <property type="entry name" value="CDP-alcohol_PTase-I"/>
</dbReference>
<evidence type="ECO:0000256" key="5">
    <source>
        <dbReference type="ARBA" id="ARBA00022989"/>
    </source>
</evidence>
<keyword evidence="6" id="KW-0443">Lipid metabolism</keyword>
<dbReference type="Gene3D" id="1.20.120.1760">
    <property type="match status" value="1"/>
</dbReference>
<dbReference type="VEuPathDB" id="FungiDB:BDEG_22816"/>
<feature type="transmembrane region" description="Helical" evidence="11">
    <location>
        <begin position="142"/>
        <end position="164"/>
    </location>
</feature>
<evidence type="ECO:0000256" key="8">
    <source>
        <dbReference type="ARBA" id="ARBA00023209"/>
    </source>
</evidence>
<evidence type="ECO:0000313" key="12">
    <source>
        <dbReference type="EMBL" id="OAJ38925.1"/>
    </source>
</evidence>
<dbReference type="AlphaFoldDB" id="A0A177WGR8"/>
<dbReference type="PANTHER" id="PTHR14269:SF60">
    <property type="entry name" value="CARDIOLIPIN SYNTHASE (CMP-FORMING)"/>
    <property type="match status" value="1"/>
</dbReference>
<gene>
    <name evidence="12" type="ORF">BDEG_22816</name>
</gene>
<evidence type="ECO:0000256" key="11">
    <source>
        <dbReference type="SAM" id="Phobius"/>
    </source>
</evidence>
<evidence type="ECO:0000256" key="1">
    <source>
        <dbReference type="ARBA" id="ARBA00004141"/>
    </source>
</evidence>
<dbReference type="GO" id="GO:0016020">
    <property type="term" value="C:membrane"/>
    <property type="evidence" value="ECO:0007669"/>
    <property type="project" value="UniProtKB-SubCell"/>
</dbReference>
<dbReference type="InterPro" id="IPR000462">
    <property type="entry name" value="CDP-OH_P_trans"/>
</dbReference>
<dbReference type="GO" id="GO:0043337">
    <property type="term" value="F:cardiolipin synthase (CMP-forming)"/>
    <property type="evidence" value="ECO:0007669"/>
    <property type="project" value="TreeGrafter"/>
</dbReference>
<dbReference type="InterPro" id="IPR048254">
    <property type="entry name" value="CDP_ALCOHOL_P_TRANSF_CS"/>
</dbReference>
<evidence type="ECO:0000256" key="7">
    <source>
        <dbReference type="ARBA" id="ARBA00023136"/>
    </source>
</evidence>
<evidence type="ECO:0000256" key="3">
    <source>
        <dbReference type="ARBA" id="ARBA00022679"/>
    </source>
</evidence>
<dbReference type="Proteomes" id="UP000077115">
    <property type="component" value="Unassembled WGS sequence"/>
</dbReference>
<evidence type="ECO:0000256" key="9">
    <source>
        <dbReference type="ARBA" id="ARBA00023264"/>
    </source>
</evidence>
<dbReference type="eggNOG" id="KOG1617">
    <property type="taxonomic scope" value="Eukaryota"/>
</dbReference>
<dbReference type="EMBL" id="DS022302">
    <property type="protein sequence ID" value="OAJ38925.1"/>
    <property type="molecule type" value="Genomic_DNA"/>
</dbReference>
<keyword evidence="4 11" id="KW-0812">Transmembrane</keyword>
<accession>A0A177WGR8</accession>
<dbReference type="FunFam" id="1.20.120.1760:FF:000063">
    <property type="match status" value="1"/>
</dbReference>
<reference evidence="12 13" key="2">
    <citation type="submission" date="2016-05" db="EMBL/GenBank/DDBJ databases">
        <title>Lineage-specific infection strategies underlie the spectrum of fungal disease in amphibians.</title>
        <authorList>
            <person name="Cuomo C.A."/>
            <person name="Farrer R.A."/>
            <person name="James T."/>
            <person name="Longcore J."/>
            <person name="Birren B."/>
        </authorList>
    </citation>
    <scope>NUCLEOTIDE SEQUENCE [LARGE SCALE GENOMIC DNA]</scope>
    <source>
        <strain evidence="12 13">JEL423</strain>
    </source>
</reference>
<dbReference type="OrthoDB" id="10020554at2759"/>
<dbReference type="PROSITE" id="PS00379">
    <property type="entry name" value="CDP_ALCOHOL_P_TRANSF"/>
    <property type="match status" value="1"/>
</dbReference>
<comment type="similarity">
    <text evidence="10">Belongs to the CDP-alcohol phosphatidyltransferase class-I family.</text>
</comment>
<evidence type="ECO:0000313" key="13">
    <source>
        <dbReference type="Proteomes" id="UP000077115"/>
    </source>
</evidence>
<evidence type="ECO:0000256" key="4">
    <source>
        <dbReference type="ARBA" id="ARBA00022692"/>
    </source>
</evidence>
<sequence>MQQIPTIIHSMPLLYPVCKRLLGCVSQSISYIPSIRHRWTLPTHVTEFYSKPSSLMLLAIQNGRVWQYGSTRHRFRITNETHFTCSTAYQRSYSTIPSPKPAVSQSDSSVQQPVVKLPKYPTENIYTLPNALTVSRILMTPIIGYLIVQQSFTMACGLLAVAAFTDLLDGFLARQYNQKTVLGSVLDPAADKILMVTLAVSLCQAGLVPFYLASLIIFRDIALVAATAFYRYISLSPPKTIARYFDVSLPSAEVHPPLISKINTFLQLALMAASISMPIIGLTEHFFLTCLQ</sequence>
<evidence type="ECO:0000256" key="10">
    <source>
        <dbReference type="RuleBase" id="RU003750"/>
    </source>
</evidence>
<protein>
    <submittedName>
        <fullName evidence="12">CDP-diacylglycerol-glycerol-3-phosphate 3-phosphatidyltransferase</fullName>
    </submittedName>
</protein>
<keyword evidence="7 11" id="KW-0472">Membrane</keyword>
<dbReference type="Pfam" id="PF01066">
    <property type="entry name" value="CDP-OH_P_transf"/>
    <property type="match status" value="1"/>
</dbReference>
<keyword evidence="2" id="KW-0444">Lipid biosynthesis</keyword>
<proteinExistence type="inferred from homology"/>
<dbReference type="GO" id="GO:0005739">
    <property type="term" value="C:mitochondrion"/>
    <property type="evidence" value="ECO:0007669"/>
    <property type="project" value="TreeGrafter"/>
</dbReference>
<evidence type="ECO:0000256" key="6">
    <source>
        <dbReference type="ARBA" id="ARBA00023098"/>
    </source>
</evidence>
<keyword evidence="8" id="KW-0594">Phospholipid biosynthesis</keyword>
<dbReference type="PANTHER" id="PTHR14269">
    <property type="entry name" value="CDP-DIACYLGLYCEROL--GLYCEROL-3-PHOSPHATE 3-PHOSPHATIDYLTRANSFERASE-RELATED"/>
    <property type="match status" value="1"/>
</dbReference>
<keyword evidence="5 11" id="KW-1133">Transmembrane helix</keyword>
<evidence type="ECO:0000256" key="2">
    <source>
        <dbReference type="ARBA" id="ARBA00022516"/>
    </source>
</evidence>
<name>A0A177WGR8_BATDL</name>